<evidence type="ECO:0000313" key="5">
    <source>
        <dbReference type="Proteomes" id="UP000254293"/>
    </source>
</evidence>
<dbReference type="AlphaFoldDB" id="A0A377R658"/>
<dbReference type="OrthoDB" id="6687089at2"/>
<dbReference type="InterPro" id="IPR002716">
    <property type="entry name" value="PIN_dom"/>
</dbReference>
<keyword evidence="5" id="KW-1185">Reference proteome</keyword>
<organism evidence="3 5">
    <name type="scientific">Kingella potus</name>
    <dbReference type="NCBI Taxonomy" id="265175"/>
    <lineage>
        <taxon>Bacteria</taxon>
        <taxon>Pseudomonadati</taxon>
        <taxon>Pseudomonadota</taxon>
        <taxon>Betaproteobacteria</taxon>
        <taxon>Neisseriales</taxon>
        <taxon>Neisseriaceae</taxon>
        <taxon>Kingella</taxon>
    </lineage>
</organism>
<feature type="domain" description="PIN" evidence="1">
    <location>
        <begin position="2"/>
        <end position="138"/>
    </location>
</feature>
<reference evidence="3 5" key="1">
    <citation type="submission" date="2018-06" db="EMBL/GenBank/DDBJ databases">
        <authorList>
            <consortium name="Pathogen Informatics"/>
            <person name="Doyle S."/>
        </authorList>
    </citation>
    <scope>NUCLEOTIDE SEQUENCE [LARGE SCALE GENOMIC DNA]</scope>
    <source>
        <strain evidence="3 5">NCTC13336</strain>
    </source>
</reference>
<evidence type="ECO:0000313" key="3">
    <source>
        <dbReference type="EMBL" id="STR03045.1"/>
    </source>
</evidence>
<dbReference type="EMBL" id="UGJJ01000003">
    <property type="protein sequence ID" value="STR03064.1"/>
    <property type="molecule type" value="Genomic_DNA"/>
</dbReference>
<dbReference type="RefSeq" id="WP_115307173.1">
    <property type="nucleotide sequence ID" value="NZ_UGJJ01000001.1"/>
</dbReference>
<evidence type="ECO:0000313" key="2">
    <source>
        <dbReference type="EMBL" id="STQ99817.1"/>
    </source>
</evidence>
<gene>
    <name evidence="2" type="ORF">NCTC13336_00003</name>
    <name evidence="3" type="ORF">NCTC13336_01937</name>
    <name evidence="4" type="ORF">NCTC13336_01956</name>
</gene>
<dbReference type="Gene3D" id="3.40.50.1010">
    <property type="entry name" value="5'-nuclease"/>
    <property type="match status" value="1"/>
</dbReference>
<dbReference type="SUPFAM" id="SSF88723">
    <property type="entry name" value="PIN domain-like"/>
    <property type="match status" value="1"/>
</dbReference>
<dbReference type="InterPro" id="IPR029060">
    <property type="entry name" value="PIN-like_dom_sf"/>
</dbReference>
<dbReference type="EMBL" id="UGJJ01000001">
    <property type="protein sequence ID" value="STQ99817.1"/>
    <property type="molecule type" value="Genomic_DNA"/>
</dbReference>
<evidence type="ECO:0000313" key="4">
    <source>
        <dbReference type="EMBL" id="STR03064.1"/>
    </source>
</evidence>
<evidence type="ECO:0000259" key="1">
    <source>
        <dbReference type="Pfam" id="PF01850"/>
    </source>
</evidence>
<dbReference type="EMBL" id="UGJJ01000002">
    <property type="protein sequence ID" value="STR03045.1"/>
    <property type="molecule type" value="Genomic_DNA"/>
</dbReference>
<accession>A0A377R658</accession>
<dbReference type="Pfam" id="PF01850">
    <property type="entry name" value="PIN"/>
    <property type="match status" value="1"/>
</dbReference>
<sequence>MIVLDNNALVFLYRPEGGQEDHSIRMKHLFECQKEQGGIFGIPAPVLSEFLIGEPSPAKRQEFLQLFGAKSRIFKILPFDMKSAAVCAIISDRLKNLPNEESKEPRQKIKIDRQIIAIALSNSAQSVISHDKNLLNTAARLDLKAMSVEDIELPPEMQPGLF</sequence>
<protein>
    <recommendedName>
        <fullName evidence="1">PIN domain-containing protein</fullName>
    </recommendedName>
</protein>
<proteinExistence type="predicted"/>
<name>A0A377R658_9NEIS</name>
<dbReference type="Proteomes" id="UP000254293">
    <property type="component" value="Unassembled WGS sequence"/>
</dbReference>